<feature type="region of interest" description="Disordered" evidence="1">
    <location>
        <begin position="30"/>
        <end position="108"/>
    </location>
</feature>
<feature type="compositionally biased region" description="Acidic residues" evidence="1">
    <location>
        <begin position="85"/>
        <end position="101"/>
    </location>
</feature>
<reference evidence="2" key="1">
    <citation type="submission" date="2020-04" db="EMBL/GenBank/DDBJ databases">
        <authorList>
            <person name="Chiriac C."/>
            <person name="Salcher M."/>
            <person name="Ghai R."/>
            <person name="Kavagutti S V."/>
        </authorList>
    </citation>
    <scope>NUCLEOTIDE SEQUENCE</scope>
</reference>
<evidence type="ECO:0000256" key="1">
    <source>
        <dbReference type="SAM" id="MobiDB-lite"/>
    </source>
</evidence>
<dbReference type="EMBL" id="LR796189">
    <property type="protein sequence ID" value="CAB4125010.1"/>
    <property type="molecule type" value="Genomic_DNA"/>
</dbReference>
<sequence length="223" mass="25034">MDLSNKELVKSLTSLIDDTLQEIEEIKKSKFAASEIKIEGPGDGLAGKPVNGDLHAKKKEKDEEEDEEEDEKEEVEKAEEACKAEDEDSDDEDKDEDEDEDDKKKKKFDFKDLKKSMASSEELMKSYVDSKFSTFEERLEKMTAALESIANAPVARRSVPAGVQALAKSTETEIQPLNKNDVANKLFELKKSGARVDSSDIFRVETTKDSNELKQIADKYGVK</sequence>
<gene>
    <name evidence="2" type="ORF">UFOVP53_49</name>
</gene>
<name>A0A6J5KXP4_9CAUD</name>
<evidence type="ECO:0000313" key="2">
    <source>
        <dbReference type="EMBL" id="CAB4125010.1"/>
    </source>
</evidence>
<feature type="compositionally biased region" description="Basic and acidic residues" evidence="1">
    <location>
        <begin position="74"/>
        <end position="84"/>
    </location>
</feature>
<protein>
    <submittedName>
        <fullName evidence="2">Uncharacterized protein</fullName>
    </submittedName>
</protein>
<feature type="compositionally biased region" description="Acidic residues" evidence="1">
    <location>
        <begin position="62"/>
        <end position="73"/>
    </location>
</feature>
<accession>A0A6J5KXP4</accession>
<organism evidence="2">
    <name type="scientific">uncultured Caudovirales phage</name>
    <dbReference type="NCBI Taxonomy" id="2100421"/>
    <lineage>
        <taxon>Viruses</taxon>
        <taxon>Duplodnaviria</taxon>
        <taxon>Heunggongvirae</taxon>
        <taxon>Uroviricota</taxon>
        <taxon>Caudoviricetes</taxon>
        <taxon>Peduoviridae</taxon>
        <taxon>Maltschvirus</taxon>
        <taxon>Maltschvirus maltsch</taxon>
    </lineage>
</organism>
<proteinExistence type="predicted"/>